<evidence type="ECO:0008006" key="11">
    <source>
        <dbReference type="Google" id="ProtNLM"/>
    </source>
</evidence>
<keyword evidence="7 8" id="KW-0472">Membrane</keyword>
<keyword evidence="5 8" id="KW-0812">Transmembrane</keyword>
<keyword evidence="6 8" id="KW-1133">Transmembrane helix</keyword>
<comment type="similarity">
    <text evidence="3">Belongs to the PIGC family.</text>
</comment>
<organism evidence="9 10">
    <name type="scientific">Ensete ventricosum</name>
    <name type="common">Abyssinian banana</name>
    <name type="synonym">Musa ensete</name>
    <dbReference type="NCBI Taxonomy" id="4639"/>
    <lineage>
        <taxon>Eukaryota</taxon>
        <taxon>Viridiplantae</taxon>
        <taxon>Streptophyta</taxon>
        <taxon>Embryophyta</taxon>
        <taxon>Tracheophyta</taxon>
        <taxon>Spermatophyta</taxon>
        <taxon>Magnoliopsida</taxon>
        <taxon>Liliopsida</taxon>
        <taxon>Zingiberales</taxon>
        <taxon>Musaceae</taxon>
        <taxon>Ensete</taxon>
    </lineage>
</organism>
<reference evidence="9 10" key="1">
    <citation type="journal article" date="2014" name="Agronomy (Basel)">
        <title>A Draft Genome Sequence for Ensete ventricosum, the Drought-Tolerant Tree Against Hunger.</title>
        <authorList>
            <person name="Harrison J."/>
            <person name="Moore K.A."/>
            <person name="Paszkiewicz K."/>
            <person name="Jones T."/>
            <person name="Grant M."/>
            <person name="Ambacheew D."/>
            <person name="Muzemil S."/>
            <person name="Studholme D.J."/>
        </authorList>
    </citation>
    <scope>NUCLEOTIDE SEQUENCE [LARGE SCALE GENOMIC DNA]</scope>
</reference>
<comment type="caution">
    <text evidence="9">The sequence shown here is derived from an EMBL/GenBank/DDBJ whole genome shotgun (WGS) entry which is preliminary data.</text>
</comment>
<dbReference type="UniPathway" id="UPA00196"/>
<feature type="transmembrane region" description="Helical" evidence="8">
    <location>
        <begin position="17"/>
        <end position="37"/>
    </location>
</feature>
<dbReference type="InterPro" id="IPR009450">
    <property type="entry name" value="Plno_GlcNAc_GPI2"/>
</dbReference>
<dbReference type="Pfam" id="PF06432">
    <property type="entry name" value="GPI2"/>
    <property type="match status" value="1"/>
</dbReference>
<keyword evidence="4" id="KW-0337">GPI-anchor biosynthesis</keyword>
<evidence type="ECO:0000256" key="6">
    <source>
        <dbReference type="ARBA" id="ARBA00022989"/>
    </source>
</evidence>
<evidence type="ECO:0000256" key="4">
    <source>
        <dbReference type="ARBA" id="ARBA00022502"/>
    </source>
</evidence>
<evidence type="ECO:0000313" key="9">
    <source>
        <dbReference type="EMBL" id="RRT82573.1"/>
    </source>
</evidence>
<evidence type="ECO:0000256" key="3">
    <source>
        <dbReference type="ARBA" id="ARBA00008321"/>
    </source>
</evidence>
<protein>
    <recommendedName>
        <fullName evidence="11">Phosphatidylinositol N-acetylglucosaminyltransferase subunit C</fullName>
    </recommendedName>
</protein>
<dbReference type="Proteomes" id="UP000287651">
    <property type="component" value="Unassembled WGS sequence"/>
</dbReference>
<dbReference type="PANTHER" id="PTHR12982:SF0">
    <property type="entry name" value="PHOSPHATIDYLINOSITOL N-ACETYLGLUCOSAMINYLTRANSFERASE SUBUNIT C"/>
    <property type="match status" value="1"/>
</dbReference>
<gene>
    <name evidence="9" type="ORF">B296_00010021</name>
</gene>
<evidence type="ECO:0000313" key="10">
    <source>
        <dbReference type="Proteomes" id="UP000287651"/>
    </source>
</evidence>
<dbReference type="GO" id="GO:0000506">
    <property type="term" value="C:glycosylphosphatidylinositol-N-acetylglucosaminyltransferase (GPI-GnT) complex"/>
    <property type="evidence" value="ECO:0007669"/>
    <property type="project" value="TreeGrafter"/>
</dbReference>
<feature type="transmembrane region" description="Helical" evidence="8">
    <location>
        <begin position="166"/>
        <end position="183"/>
    </location>
</feature>
<feature type="transmembrane region" description="Helical" evidence="8">
    <location>
        <begin position="189"/>
        <end position="209"/>
    </location>
</feature>
<dbReference type="AlphaFoldDB" id="A0A427B273"/>
<comment type="subcellular location">
    <subcellularLocation>
        <location evidence="1">Membrane</location>
        <topology evidence="1">Multi-pass membrane protein</topology>
    </subcellularLocation>
</comment>
<dbReference type="GO" id="GO:0006506">
    <property type="term" value="P:GPI anchor biosynthetic process"/>
    <property type="evidence" value="ECO:0007669"/>
    <property type="project" value="UniProtKB-UniPathway"/>
</dbReference>
<evidence type="ECO:0000256" key="5">
    <source>
        <dbReference type="ARBA" id="ARBA00022692"/>
    </source>
</evidence>
<evidence type="ECO:0000256" key="7">
    <source>
        <dbReference type="ARBA" id="ARBA00023136"/>
    </source>
</evidence>
<comment type="pathway">
    <text evidence="2">Glycolipid biosynthesis; glycosylphosphatidylinositol-anchor biosynthesis.</text>
</comment>
<dbReference type="EMBL" id="AMZH03000666">
    <property type="protein sequence ID" value="RRT82573.1"/>
    <property type="molecule type" value="Genomic_DNA"/>
</dbReference>
<feature type="transmembrane region" description="Helical" evidence="8">
    <location>
        <begin position="74"/>
        <end position="93"/>
    </location>
</feature>
<evidence type="ECO:0000256" key="8">
    <source>
        <dbReference type="SAM" id="Phobius"/>
    </source>
</evidence>
<feature type="transmembrane region" description="Helical" evidence="8">
    <location>
        <begin position="49"/>
        <end position="68"/>
    </location>
</feature>
<proteinExistence type="inferred from homology"/>
<evidence type="ECO:0000256" key="2">
    <source>
        <dbReference type="ARBA" id="ARBA00004687"/>
    </source>
</evidence>
<name>A0A427B273_ENSVE</name>
<accession>A0A427B273</accession>
<sequence>MEGATDQVIERPKWKKVAYGGMQTGLLALGFSILLLTTSQLSVQHFSRYFLNISLFMCGLYNLAPIYHTLTRSISSDSIVALTVSLLIVHLFLHDYSGSTIRPPGALKNPNLASNISLNASIVASVLVASRLPSRLHVFAIMLFSLQIFLFAPLITFCIKKYSNRVHLGFSFALMSMTLSVVYQLHGMLFVLLLGLLLFISVVCPYWLIRIQEYKFEINGPWDEAKLCFDITE</sequence>
<dbReference type="PANTHER" id="PTHR12982">
    <property type="entry name" value="PHOSPHATIDYLINOSITOL GLYCAN, CLASS C"/>
    <property type="match status" value="1"/>
</dbReference>
<evidence type="ECO:0000256" key="1">
    <source>
        <dbReference type="ARBA" id="ARBA00004141"/>
    </source>
</evidence>
<feature type="transmembrane region" description="Helical" evidence="8">
    <location>
        <begin position="138"/>
        <end position="159"/>
    </location>
</feature>